<keyword evidence="4" id="KW-1185">Reference proteome</keyword>
<dbReference type="PANTHER" id="PTHR12775">
    <property type="entry name" value="PROTEIN C20ORF43 HOMOLOG"/>
    <property type="match status" value="1"/>
</dbReference>
<dbReference type="InterPro" id="IPR027799">
    <property type="entry name" value="Rtf2_RING-finger"/>
</dbReference>
<proteinExistence type="inferred from homology"/>
<dbReference type="Proteomes" id="UP000298493">
    <property type="component" value="Unassembled WGS sequence"/>
</dbReference>
<comment type="caution">
    <text evidence="3">The sequence shown here is derived from an EMBL/GenBank/DDBJ whole genome shotgun (WGS) entry which is preliminary data.</text>
</comment>
<evidence type="ECO:0000256" key="1">
    <source>
        <dbReference type="ARBA" id="ARBA00009885"/>
    </source>
</evidence>
<evidence type="ECO:0000256" key="2">
    <source>
        <dbReference type="SAM" id="MobiDB-lite"/>
    </source>
</evidence>
<feature type="compositionally biased region" description="Polar residues" evidence="2">
    <location>
        <begin position="237"/>
        <end position="249"/>
    </location>
</feature>
<feature type="compositionally biased region" description="Basic residues" evidence="2">
    <location>
        <begin position="195"/>
        <end position="204"/>
    </location>
</feature>
<feature type="compositionally biased region" description="Basic and acidic residues" evidence="2">
    <location>
        <begin position="10"/>
        <end position="19"/>
    </location>
</feature>
<feature type="region of interest" description="Disordered" evidence="2">
    <location>
        <begin position="193"/>
        <end position="212"/>
    </location>
</feature>
<dbReference type="CDD" id="cd16653">
    <property type="entry name" value="RING-like_Rtf2"/>
    <property type="match status" value="1"/>
</dbReference>
<protein>
    <submittedName>
        <fullName evidence="3">DUF602-domain-containing protein</fullName>
    </submittedName>
</protein>
<dbReference type="GO" id="GO:0005634">
    <property type="term" value="C:nucleus"/>
    <property type="evidence" value="ECO:0007669"/>
    <property type="project" value="TreeGrafter"/>
</dbReference>
<comment type="similarity">
    <text evidence="1">Belongs to the rtf2 family.</text>
</comment>
<feature type="compositionally biased region" description="Basic and acidic residues" evidence="2">
    <location>
        <begin position="254"/>
        <end position="271"/>
    </location>
</feature>
<dbReference type="Pfam" id="PF04641">
    <property type="entry name" value="Rtf2"/>
    <property type="match status" value="1"/>
</dbReference>
<evidence type="ECO:0000313" key="4">
    <source>
        <dbReference type="Proteomes" id="UP000298493"/>
    </source>
</evidence>
<feature type="compositionally biased region" description="Basic and acidic residues" evidence="2">
    <location>
        <begin position="224"/>
        <end position="236"/>
    </location>
</feature>
<accession>A0A4Z1PIA6</accession>
<dbReference type="AlphaFoldDB" id="A0A4Z1PIA6"/>
<feature type="region of interest" description="Disordered" evidence="2">
    <location>
        <begin position="224"/>
        <end position="301"/>
    </location>
</feature>
<feature type="region of interest" description="Disordered" evidence="2">
    <location>
        <begin position="1"/>
        <end position="44"/>
    </location>
</feature>
<dbReference type="GO" id="GO:0006274">
    <property type="term" value="P:DNA replication termination"/>
    <property type="evidence" value="ECO:0007669"/>
    <property type="project" value="TreeGrafter"/>
</dbReference>
<name>A0A4Z1PIA6_9PEZI</name>
<dbReference type="PANTHER" id="PTHR12775:SF0">
    <property type="entry name" value="REPLICATION TERMINATION FACTOR 2"/>
    <property type="match status" value="1"/>
</dbReference>
<dbReference type="STRING" id="86259.A0A4Z1PIA6"/>
<gene>
    <name evidence="3" type="ORF">E6O75_ATG04486</name>
</gene>
<dbReference type="EMBL" id="SNSC02000004">
    <property type="protein sequence ID" value="TID25281.1"/>
    <property type="molecule type" value="Genomic_DNA"/>
</dbReference>
<evidence type="ECO:0000313" key="3">
    <source>
        <dbReference type="EMBL" id="TID25281.1"/>
    </source>
</evidence>
<organism evidence="3 4">
    <name type="scientific">Venturia nashicola</name>
    <dbReference type="NCBI Taxonomy" id="86259"/>
    <lineage>
        <taxon>Eukaryota</taxon>
        <taxon>Fungi</taxon>
        <taxon>Dikarya</taxon>
        <taxon>Ascomycota</taxon>
        <taxon>Pezizomycotina</taxon>
        <taxon>Dothideomycetes</taxon>
        <taxon>Pleosporomycetidae</taxon>
        <taxon>Venturiales</taxon>
        <taxon>Venturiaceae</taxon>
        <taxon>Venturia</taxon>
    </lineage>
</organism>
<dbReference type="InterPro" id="IPR006735">
    <property type="entry name" value="Rtf2"/>
</dbReference>
<sequence length="301" mass="32866">MGNDGGSIPKRSELVREAARNPTAAEQKETQQEQQHWLWTTDPITNEPLEEPIVSDCNGRLYKKESVLKVLTGDESINEAEAKKATFGAIKSLKDVVEVKFEADPQAGKETQSIKWMCPITNKPLGPGSKAAYLVPCGHAFSGAAIKEVADGKCLKCGEAYAPNDVITIIPTVGEDIARLALRMNTLKDKGLTHSLKKGKKKKTKGTDEVAGEEQIPELITAVKEKPSKRKIDENGSKTNGIKNSSAASVTAKVLEEQERLKKKRKTEDNKNLSSLFSSRDQSKPIGRSSDFMSRGFTIGK</sequence>
<reference evidence="3 4" key="1">
    <citation type="submission" date="2019-04" db="EMBL/GenBank/DDBJ databases">
        <title>High contiguity whole genome sequence and gene annotation resource for two Venturia nashicola isolates.</title>
        <authorList>
            <person name="Prokchorchik M."/>
            <person name="Won K."/>
            <person name="Lee Y."/>
            <person name="Choi E.D."/>
            <person name="Segonzac C."/>
            <person name="Sohn K.H."/>
        </authorList>
    </citation>
    <scope>NUCLEOTIDE SEQUENCE [LARGE SCALE GENOMIC DNA]</scope>
    <source>
        <strain evidence="3 4">PRI2</strain>
    </source>
</reference>